<proteinExistence type="predicted"/>
<keyword evidence="2" id="KW-1185">Reference proteome</keyword>
<evidence type="ECO:0000313" key="2">
    <source>
        <dbReference type="Proteomes" id="UP000199515"/>
    </source>
</evidence>
<gene>
    <name evidence="1" type="ORF">SAMN05421504_110294</name>
</gene>
<dbReference type="OrthoDB" id="4467390at2"/>
<dbReference type="STRING" id="589385.SAMN05421504_110294"/>
<accession>A0A1H3R6C3</accession>
<dbReference type="RefSeq" id="WP_091297600.1">
    <property type="nucleotide sequence ID" value="NZ_FNON01000010.1"/>
</dbReference>
<evidence type="ECO:0000313" key="1">
    <source>
        <dbReference type="EMBL" id="SDZ21073.1"/>
    </source>
</evidence>
<name>A0A1H3R6C3_9PSEU</name>
<protein>
    <submittedName>
        <fullName evidence="1">Uncharacterized protein</fullName>
    </submittedName>
</protein>
<dbReference type="EMBL" id="FNON01000010">
    <property type="protein sequence ID" value="SDZ21073.1"/>
    <property type="molecule type" value="Genomic_DNA"/>
</dbReference>
<sequence>MVRLDELLAAEDDAEEHQELSPHERVTCRLHRRWAHQCIASPSHVIAVTGHRWCRGCGCAVGVAVDEFARSVALTCPRCRRAPDTVASRQIIHACRTSMGLARLSTVESGGPAWTS</sequence>
<dbReference type="Proteomes" id="UP000199515">
    <property type="component" value="Unassembled WGS sequence"/>
</dbReference>
<organism evidence="1 2">
    <name type="scientific">Amycolatopsis xylanica</name>
    <dbReference type="NCBI Taxonomy" id="589385"/>
    <lineage>
        <taxon>Bacteria</taxon>
        <taxon>Bacillati</taxon>
        <taxon>Actinomycetota</taxon>
        <taxon>Actinomycetes</taxon>
        <taxon>Pseudonocardiales</taxon>
        <taxon>Pseudonocardiaceae</taxon>
        <taxon>Amycolatopsis</taxon>
    </lineage>
</organism>
<dbReference type="AlphaFoldDB" id="A0A1H3R6C3"/>
<reference evidence="1 2" key="1">
    <citation type="submission" date="2016-10" db="EMBL/GenBank/DDBJ databases">
        <authorList>
            <person name="de Groot N.N."/>
        </authorList>
    </citation>
    <scope>NUCLEOTIDE SEQUENCE [LARGE SCALE GENOMIC DNA]</scope>
    <source>
        <strain evidence="1 2">CPCC 202699</strain>
    </source>
</reference>